<dbReference type="EMBL" id="VLXZ01000008">
    <property type="protein sequence ID" value="TSB45865.1"/>
    <property type="molecule type" value="Genomic_DNA"/>
</dbReference>
<dbReference type="Pfam" id="PF10386">
    <property type="entry name" value="DUF2441"/>
    <property type="match status" value="1"/>
</dbReference>
<dbReference type="AlphaFoldDB" id="A0A553ZWU6"/>
<dbReference type="RefSeq" id="WP_143849205.1">
    <property type="nucleotide sequence ID" value="NZ_VLXZ01000008.1"/>
</dbReference>
<dbReference type="InterPro" id="IPR018840">
    <property type="entry name" value="DUF2441"/>
</dbReference>
<organism evidence="1 2">
    <name type="scientific">Alkalicoccobacillus porphyridii</name>
    <dbReference type="NCBI Taxonomy" id="2597270"/>
    <lineage>
        <taxon>Bacteria</taxon>
        <taxon>Bacillati</taxon>
        <taxon>Bacillota</taxon>
        <taxon>Bacilli</taxon>
        <taxon>Bacillales</taxon>
        <taxon>Bacillaceae</taxon>
        <taxon>Alkalicoccobacillus</taxon>
    </lineage>
</organism>
<reference evidence="1 2" key="1">
    <citation type="submission" date="2019-07" db="EMBL/GenBank/DDBJ databases">
        <authorList>
            <person name="Park Y.J."/>
            <person name="Jeong S.E."/>
            <person name="Jung H.S."/>
        </authorList>
    </citation>
    <scope>NUCLEOTIDE SEQUENCE [LARGE SCALE GENOMIC DNA]</scope>
    <source>
        <strain evidence="2">P16(2019)</strain>
    </source>
</reference>
<evidence type="ECO:0000313" key="2">
    <source>
        <dbReference type="Proteomes" id="UP000318521"/>
    </source>
</evidence>
<gene>
    <name evidence="1" type="ORF">FN960_13180</name>
</gene>
<accession>A0A553ZWU6</accession>
<keyword evidence="2" id="KW-1185">Reference proteome</keyword>
<comment type="caution">
    <text evidence="1">The sequence shown here is derived from an EMBL/GenBank/DDBJ whole genome shotgun (WGS) entry which is preliminary data.</text>
</comment>
<proteinExistence type="predicted"/>
<sequence>MDLTTIKRPVFNINISEYTGLILDAGEEGVVKSISPSKYPFFNFHTDNIEDSYTYVKELRYKVESEIVYFEDFSYFNLSDLDNNIIAIREVVVEMVRLQEYPSRLLKFSDVH</sequence>
<protein>
    <submittedName>
        <fullName evidence="1">VOC family protein</fullName>
    </submittedName>
</protein>
<evidence type="ECO:0000313" key="1">
    <source>
        <dbReference type="EMBL" id="TSB45865.1"/>
    </source>
</evidence>
<dbReference type="Proteomes" id="UP000318521">
    <property type="component" value="Unassembled WGS sequence"/>
</dbReference>
<dbReference type="OrthoDB" id="2354281at2"/>
<name>A0A553ZWU6_9BACI</name>